<gene>
    <name evidence="2" type="ORF">O6P43_027804</name>
</gene>
<reference evidence="2" key="1">
    <citation type="journal article" date="2023" name="Science">
        <title>Elucidation of the pathway for biosynthesis of saponin adjuvants from the soapbark tree.</title>
        <authorList>
            <person name="Reed J."/>
            <person name="Orme A."/>
            <person name="El-Demerdash A."/>
            <person name="Owen C."/>
            <person name="Martin L.B.B."/>
            <person name="Misra R.C."/>
            <person name="Kikuchi S."/>
            <person name="Rejzek M."/>
            <person name="Martin A.C."/>
            <person name="Harkess A."/>
            <person name="Leebens-Mack J."/>
            <person name="Louveau T."/>
            <person name="Stephenson M.J."/>
            <person name="Osbourn A."/>
        </authorList>
    </citation>
    <scope>NUCLEOTIDE SEQUENCE</scope>
    <source>
        <strain evidence="2">S10</strain>
    </source>
</reference>
<accession>A0AAD7L591</accession>
<feature type="signal peptide" evidence="1">
    <location>
        <begin position="1"/>
        <end position="25"/>
    </location>
</feature>
<feature type="chain" id="PRO_5042160498" evidence="1">
    <location>
        <begin position="26"/>
        <end position="111"/>
    </location>
</feature>
<dbReference type="AlphaFoldDB" id="A0AAD7L591"/>
<name>A0AAD7L591_QUISA</name>
<dbReference type="EMBL" id="JARAOO010000011">
    <property type="protein sequence ID" value="KAJ7951816.1"/>
    <property type="molecule type" value="Genomic_DNA"/>
</dbReference>
<proteinExistence type="predicted"/>
<dbReference type="PANTHER" id="PTHR36312:SF1">
    <property type="entry name" value="OS01G0594500 PROTEIN"/>
    <property type="match status" value="1"/>
</dbReference>
<keyword evidence="1" id="KW-0732">Signal</keyword>
<keyword evidence="3" id="KW-1185">Reference proteome</keyword>
<dbReference type="KEGG" id="qsa:O6P43_027804"/>
<protein>
    <submittedName>
        <fullName evidence="2">Thionin-like protein 2</fullName>
    </submittedName>
</protein>
<comment type="caution">
    <text evidence="2">The sequence shown here is derived from an EMBL/GenBank/DDBJ whole genome shotgun (WGS) entry which is preliminary data.</text>
</comment>
<dbReference type="InterPro" id="IPR038975">
    <property type="entry name" value="THNL"/>
</dbReference>
<evidence type="ECO:0000313" key="3">
    <source>
        <dbReference type="Proteomes" id="UP001163823"/>
    </source>
</evidence>
<organism evidence="2 3">
    <name type="scientific">Quillaja saponaria</name>
    <name type="common">Soap bark tree</name>
    <dbReference type="NCBI Taxonomy" id="32244"/>
    <lineage>
        <taxon>Eukaryota</taxon>
        <taxon>Viridiplantae</taxon>
        <taxon>Streptophyta</taxon>
        <taxon>Embryophyta</taxon>
        <taxon>Tracheophyta</taxon>
        <taxon>Spermatophyta</taxon>
        <taxon>Magnoliopsida</taxon>
        <taxon>eudicotyledons</taxon>
        <taxon>Gunneridae</taxon>
        <taxon>Pentapetalae</taxon>
        <taxon>rosids</taxon>
        <taxon>fabids</taxon>
        <taxon>Fabales</taxon>
        <taxon>Quillajaceae</taxon>
        <taxon>Quillaja</taxon>
    </lineage>
</organism>
<dbReference type="PANTHER" id="PTHR36312">
    <property type="entry name" value="THIONIN-LIKE PROTEIN 1"/>
    <property type="match status" value="1"/>
</dbReference>
<sequence length="111" mass="11947">MEGKIMRTIVIFTLFLGVLVGQSSADFVGCYPGCLLQCALSDTKWYICPIKCTTDCLKQAEILGNPHANNAHFCKLGCAVTKCSKLSTKTDPAVDKVNTCVNACSASCLKY</sequence>
<dbReference type="Proteomes" id="UP001163823">
    <property type="component" value="Chromosome 11"/>
</dbReference>
<evidence type="ECO:0000256" key="1">
    <source>
        <dbReference type="SAM" id="SignalP"/>
    </source>
</evidence>
<evidence type="ECO:0000313" key="2">
    <source>
        <dbReference type="EMBL" id="KAJ7951816.1"/>
    </source>
</evidence>